<comment type="caution">
    <text evidence="1">The sequence shown here is derived from an EMBL/GenBank/DDBJ whole genome shotgun (WGS) entry which is preliminary data.</text>
</comment>
<dbReference type="RefSeq" id="WP_184383709.1">
    <property type="nucleotide sequence ID" value="NZ_JACIDJ010000003.1"/>
</dbReference>
<evidence type="ECO:0000313" key="1">
    <source>
        <dbReference type="EMBL" id="MBB3898604.1"/>
    </source>
</evidence>
<evidence type="ECO:0000313" key="2">
    <source>
        <dbReference type="Proteomes" id="UP000553193"/>
    </source>
</evidence>
<sequence length="128" mass="13480">MTIEFLHPPGPGEARPFSRVVKAGGMVYVSGASAPHDPARGLHRGATPAEEVRNALTYIAGLLEEAGSGLDRVVQVTMLISDRADYAACNAEYVTFFPNGLPARHTALFGVPTEARVGFACIALAAEQ</sequence>
<keyword evidence="1" id="KW-0378">Hydrolase</keyword>
<dbReference type="GO" id="GO:0005829">
    <property type="term" value="C:cytosol"/>
    <property type="evidence" value="ECO:0007669"/>
    <property type="project" value="TreeGrafter"/>
</dbReference>
<dbReference type="Pfam" id="PF01042">
    <property type="entry name" value="Ribonuc_L-PSP"/>
    <property type="match status" value="1"/>
</dbReference>
<accession>A0A840AEG2</accession>
<dbReference type="Gene3D" id="3.30.1330.40">
    <property type="entry name" value="RutC-like"/>
    <property type="match status" value="1"/>
</dbReference>
<dbReference type="GO" id="GO:0120241">
    <property type="term" value="F:2-iminobutanoate/2-iminopropanoate deaminase"/>
    <property type="evidence" value="ECO:0007669"/>
    <property type="project" value="UniProtKB-EC"/>
</dbReference>
<dbReference type="InterPro" id="IPR035959">
    <property type="entry name" value="RutC-like_sf"/>
</dbReference>
<proteinExistence type="predicted"/>
<organism evidence="1 2">
    <name type="scientific">Roseococcus suduntuyensis</name>
    <dbReference type="NCBI Taxonomy" id="455361"/>
    <lineage>
        <taxon>Bacteria</taxon>
        <taxon>Pseudomonadati</taxon>
        <taxon>Pseudomonadota</taxon>
        <taxon>Alphaproteobacteria</taxon>
        <taxon>Acetobacterales</taxon>
        <taxon>Roseomonadaceae</taxon>
        <taxon>Roseococcus</taxon>
    </lineage>
</organism>
<dbReference type="InterPro" id="IPR006175">
    <property type="entry name" value="YjgF/YER057c/UK114"/>
</dbReference>
<dbReference type="PANTHER" id="PTHR11803:SF39">
    <property type="entry name" value="2-IMINOBUTANOATE_2-IMINOPROPANOATE DEAMINASE"/>
    <property type="match status" value="1"/>
</dbReference>
<dbReference type="CDD" id="cd00448">
    <property type="entry name" value="YjgF_YER057c_UK114_family"/>
    <property type="match status" value="1"/>
</dbReference>
<dbReference type="EC" id="3.5.99.10" evidence="1"/>
<gene>
    <name evidence="1" type="ORF">GGQ83_002047</name>
</gene>
<dbReference type="AlphaFoldDB" id="A0A840AEG2"/>
<dbReference type="SUPFAM" id="SSF55298">
    <property type="entry name" value="YjgF-like"/>
    <property type="match status" value="1"/>
</dbReference>
<protein>
    <submittedName>
        <fullName evidence="1">2-iminobutanoate/2-iminopropanoate deaminase</fullName>
        <ecNumber evidence="1">3.5.99.10</ecNumber>
    </submittedName>
</protein>
<reference evidence="1 2" key="1">
    <citation type="submission" date="2020-08" db="EMBL/GenBank/DDBJ databases">
        <title>Genomic Encyclopedia of Type Strains, Phase IV (KMG-IV): sequencing the most valuable type-strain genomes for metagenomic binning, comparative biology and taxonomic classification.</title>
        <authorList>
            <person name="Goeker M."/>
        </authorList>
    </citation>
    <scope>NUCLEOTIDE SEQUENCE [LARGE SCALE GENOMIC DNA]</scope>
    <source>
        <strain evidence="1 2">DSM 19979</strain>
    </source>
</reference>
<keyword evidence="2" id="KW-1185">Reference proteome</keyword>
<dbReference type="PANTHER" id="PTHR11803">
    <property type="entry name" value="2-IMINOBUTANOATE/2-IMINOPROPANOATE DEAMINASE RIDA"/>
    <property type="match status" value="1"/>
</dbReference>
<dbReference type="EMBL" id="JACIDJ010000003">
    <property type="protein sequence ID" value="MBB3898604.1"/>
    <property type="molecule type" value="Genomic_DNA"/>
</dbReference>
<name>A0A840AEG2_9PROT</name>
<dbReference type="Proteomes" id="UP000553193">
    <property type="component" value="Unassembled WGS sequence"/>
</dbReference>